<dbReference type="Proteomes" id="UP000766595">
    <property type="component" value="Unassembled WGS sequence"/>
</dbReference>
<evidence type="ECO:0000313" key="1">
    <source>
        <dbReference type="EMBL" id="MBT9288139.1"/>
    </source>
</evidence>
<dbReference type="RefSeq" id="WP_261966827.1">
    <property type="nucleotide sequence ID" value="NZ_JAHHZF010000001.1"/>
</dbReference>
<dbReference type="AlphaFoldDB" id="A0A947GHV9"/>
<organism evidence="1 2">
    <name type="scientific">Prosthecodimorpha staleyi</name>
    <dbReference type="NCBI Taxonomy" id="2840188"/>
    <lineage>
        <taxon>Bacteria</taxon>
        <taxon>Pseudomonadati</taxon>
        <taxon>Pseudomonadota</taxon>
        <taxon>Alphaproteobacteria</taxon>
        <taxon>Hyphomicrobiales</taxon>
        <taxon>Ancalomicrobiaceae</taxon>
        <taxon>Prosthecodimorpha</taxon>
    </lineage>
</organism>
<sequence length="194" mass="21107">MTMRFDRPARRTAAGARFAGVARFVPVALALAALTVGSRPARAETCFRQCVSEQVTSSDMTDDQIRFRMKGCRDTCEAAQREALAASGTAARIAQCRPEPVSRDEFRAIRGASPSYVVQSNAFTWDVKNPLPGKVIREVEIVAQTMDLRDTVMIATGLVMPGDSQTVLATGFFDGYPNARYATRVSAIYACAIE</sequence>
<reference evidence="1 2" key="1">
    <citation type="submission" date="2021-06" db="EMBL/GenBank/DDBJ databases">
        <authorList>
            <person name="Grouzdev D.S."/>
            <person name="Koziaeva V."/>
        </authorList>
    </citation>
    <scope>NUCLEOTIDE SEQUENCE [LARGE SCALE GENOMIC DNA]</scope>
    <source>
        <strain evidence="1 2">22</strain>
    </source>
</reference>
<keyword evidence="2" id="KW-1185">Reference proteome</keyword>
<name>A0A947GHV9_9HYPH</name>
<gene>
    <name evidence="1" type="ORF">KL771_01675</name>
</gene>
<dbReference type="EMBL" id="JAHHZF010000001">
    <property type="protein sequence ID" value="MBT9288139.1"/>
    <property type="molecule type" value="Genomic_DNA"/>
</dbReference>
<protein>
    <submittedName>
        <fullName evidence="1">Uncharacterized protein</fullName>
    </submittedName>
</protein>
<proteinExistence type="predicted"/>
<comment type="caution">
    <text evidence="1">The sequence shown here is derived from an EMBL/GenBank/DDBJ whole genome shotgun (WGS) entry which is preliminary data.</text>
</comment>
<evidence type="ECO:0000313" key="2">
    <source>
        <dbReference type="Proteomes" id="UP000766595"/>
    </source>
</evidence>
<accession>A0A947GHV9</accession>